<dbReference type="SUPFAM" id="SSF54001">
    <property type="entry name" value="Cysteine proteinases"/>
    <property type="match status" value="1"/>
</dbReference>
<dbReference type="Proteomes" id="UP001153636">
    <property type="component" value="Chromosome 4"/>
</dbReference>
<feature type="domain" description="Peptidase C1A papain C-terminal" evidence="9">
    <location>
        <begin position="80"/>
        <end position="328"/>
    </location>
</feature>
<keyword evidence="7" id="KW-1015">Disulfide bond</keyword>
<evidence type="ECO:0000256" key="5">
    <source>
        <dbReference type="ARBA" id="ARBA00022807"/>
    </source>
</evidence>
<keyword evidence="6" id="KW-0865">Zymogen</keyword>
<reference evidence="10" key="1">
    <citation type="submission" date="2022-01" db="EMBL/GenBank/DDBJ databases">
        <authorList>
            <person name="King R."/>
        </authorList>
    </citation>
    <scope>NUCLEOTIDE SEQUENCE</scope>
</reference>
<evidence type="ECO:0000256" key="8">
    <source>
        <dbReference type="SAM" id="SignalP"/>
    </source>
</evidence>
<dbReference type="InterPro" id="IPR025660">
    <property type="entry name" value="Pept_his_AS"/>
</dbReference>
<dbReference type="FunFam" id="3.90.70.10:FF:000031">
    <property type="entry name" value="Cathepsin B"/>
    <property type="match status" value="1"/>
</dbReference>
<dbReference type="GO" id="GO:0004197">
    <property type="term" value="F:cysteine-type endopeptidase activity"/>
    <property type="evidence" value="ECO:0007669"/>
    <property type="project" value="InterPro"/>
</dbReference>
<dbReference type="SMART" id="SM00645">
    <property type="entry name" value="Pept_C1"/>
    <property type="match status" value="1"/>
</dbReference>
<evidence type="ECO:0000256" key="6">
    <source>
        <dbReference type="ARBA" id="ARBA00023145"/>
    </source>
</evidence>
<dbReference type="PROSITE" id="PS00639">
    <property type="entry name" value="THIOL_PROTEASE_HIS"/>
    <property type="match status" value="1"/>
</dbReference>
<dbReference type="EMBL" id="OV651816">
    <property type="protein sequence ID" value="CAH1109809.1"/>
    <property type="molecule type" value="Genomic_DNA"/>
</dbReference>
<dbReference type="PROSITE" id="PS00139">
    <property type="entry name" value="THIOL_PROTEASE_CYS"/>
    <property type="match status" value="1"/>
</dbReference>
<dbReference type="PANTHER" id="PTHR12411">
    <property type="entry name" value="CYSTEINE PROTEASE FAMILY C1-RELATED"/>
    <property type="match status" value="1"/>
</dbReference>
<dbReference type="PROSITE" id="PS00640">
    <property type="entry name" value="THIOL_PROTEASE_ASN"/>
    <property type="match status" value="1"/>
</dbReference>
<name>A0A9P0D3G3_9CUCU</name>
<dbReference type="InterPro" id="IPR012599">
    <property type="entry name" value="Propeptide_C1A"/>
</dbReference>
<evidence type="ECO:0000313" key="11">
    <source>
        <dbReference type="Proteomes" id="UP001153636"/>
    </source>
</evidence>
<feature type="signal peptide" evidence="8">
    <location>
        <begin position="1"/>
        <end position="16"/>
    </location>
</feature>
<evidence type="ECO:0000256" key="3">
    <source>
        <dbReference type="ARBA" id="ARBA00022729"/>
    </source>
</evidence>
<dbReference type="Pfam" id="PF00112">
    <property type="entry name" value="Peptidase_C1"/>
    <property type="match status" value="1"/>
</dbReference>
<evidence type="ECO:0000259" key="9">
    <source>
        <dbReference type="SMART" id="SM00645"/>
    </source>
</evidence>
<proteinExistence type="inferred from homology"/>
<evidence type="ECO:0000256" key="4">
    <source>
        <dbReference type="ARBA" id="ARBA00022801"/>
    </source>
</evidence>
<dbReference type="PRINTS" id="PR00705">
    <property type="entry name" value="PAPAIN"/>
</dbReference>
<gene>
    <name evidence="10" type="ORF">PSYICH_LOCUS10349</name>
</gene>
<dbReference type="CDD" id="cd02620">
    <property type="entry name" value="Peptidase_C1A_CathepsinB"/>
    <property type="match status" value="1"/>
</dbReference>
<comment type="similarity">
    <text evidence="1">Belongs to the peptidase C1 family.</text>
</comment>
<organism evidence="10 11">
    <name type="scientific">Psylliodes chrysocephalus</name>
    <dbReference type="NCBI Taxonomy" id="3402493"/>
    <lineage>
        <taxon>Eukaryota</taxon>
        <taxon>Metazoa</taxon>
        <taxon>Ecdysozoa</taxon>
        <taxon>Arthropoda</taxon>
        <taxon>Hexapoda</taxon>
        <taxon>Insecta</taxon>
        <taxon>Pterygota</taxon>
        <taxon>Neoptera</taxon>
        <taxon>Endopterygota</taxon>
        <taxon>Coleoptera</taxon>
        <taxon>Polyphaga</taxon>
        <taxon>Cucujiformia</taxon>
        <taxon>Chrysomeloidea</taxon>
        <taxon>Chrysomelidae</taxon>
        <taxon>Galerucinae</taxon>
        <taxon>Alticini</taxon>
        <taxon>Psylliodes</taxon>
    </lineage>
</organism>
<feature type="chain" id="PRO_5040206833" description="Peptidase C1A papain C-terminal domain-containing protein" evidence="8">
    <location>
        <begin position="17"/>
        <end position="331"/>
    </location>
</feature>
<dbReference type="Pfam" id="PF08127">
    <property type="entry name" value="Propeptide_C1"/>
    <property type="match status" value="1"/>
</dbReference>
<keyword evidence="3 8" id="KW-0732">Signal</keyword>
<evidence type="ECO:0000313" key="10">
    <source>
        <dbReference type="EMBL" id="CAH1109809.1"/>
    </source>
</evidence>
<dbReference type="InterPro" id="IPR013128">
    <property type="entry name" value="Peptidase_C1A"/>
</dbReference>
<dbReference type="InterPro" id="IPR038765">
    <property type="entry name" value="Papain-like_cys_pep_sf"/>
</dbReference>
<keyword evidence="2" id="KW-0645">Protease</keyword>
<evidence type="ECO:0000256" key="1">
    <source>
        <dbReference type="ARBA" id="ARBA00008455"/>
    </source>
</evidence>
<dbReference type="InterPro" id="IPR025661">
    <property type="entry name" value="Pept_asp_AS"/>
</dbReference>
<dbReference type="Gene3D" id="3.90.70.10">
    <property type="entry name" value="Cysteine proteinases"/>
    <property type="match status" value="1"/>
</dbReference>
<evidence type="ECO:0000256" key="2">
    <source>
        <dbReference type="ARBA" id="ARBA00022670"/>
    </source>
</evidence>
<keyword evidence="4" id="KW-0378">Hydrolase</keyword>
<dbReference type="OrthoDB" id="640249at2759"/>
<dbReference type="InterPro" id="IPR000169">
    <property type="entry name" value="Pept_cys_AS"/>
</dbReference>
<sequence>MKIAICIAFLLSAALAANVKINPLSDDFINHINSQQNHWKAGKNFDETIPISEFKKLMGVREAISKSRRTPTVHSKDIEIPESFDARTNWPECSKVIGEIVDQSACGSCWAVSTTSAISDRRCIASGGKLQVPVSAIDLMSCCWVCGDGCNGGTMEFAWDYWINAGIVTGGGYNSSLGCKPYPFKPCDHHVEGKHVQCTTLSYDTPPCSQDCYNELDFNSELTFGKSETQGFGAVEDIQREISTNGPVTASLAVFEDFLSYKSGVYHHVVGEKLGLHAVRIIGWGTENNVAYWLVANSWNEDWGDLGLFKIRRGENECGIEEVVNAAQAKV</sequence>
<protein>
    <recommendedName>
        <fullName evidence="9">Peptidase C1A papain C-terminal domain-containing protein</fullName>
    </recommendedName>
</protein>
<keyword evidence="5" id="KW-0788">Thiol protease</keyword>
<dbReference type="GO" id="GO:0006508">
    <property type="term" value="P:proteolysis"/>
    <property type="evidence" value="ECO:0007669"/>
    <property type="project" value="UniProtKB-KW"/>
</dbReference>
<dbReference type="AlphaFoldDB" id="A0A9P0D3G3"/>
<dbReference type="InterPro" id="IPR000668">
    <property type="entry name" value="Peptidase_C1A_C"/>
</dbReference>
<keyword evidence="11" id="KW-1185">Reference proteome</keyword>
<accession>A0A9P0D3G3</accession>
<evidence type="ECO:0000256" key="7">
    <source>
        <dbReference type="ARBA" id="ARBA00023157"/>
    </source>
</evidence>